<comment type="caution">
    <text evidence="1">The sequence shown here is derived from an EMBL/GenBank/DDBJ whole genome shotgun (WGS) entry which is preliminary data.</text>
</comment>
<organism evidence="1 2">
    <name type="scientific">Pseudoduganella dura</name>
    <dbReference type="NCBI Taxonomy" id="321982"/>
    <lineage>
        <taxon>Bacteria</taxon>
        <taxon>Pseudomonadati</taxon>
        <taxon>Pseudomonadota</taxon>
        <taxon>Betaproteobacteria</taxon>
        <taxon>Burkholderiales</taxon>
        <taxon>Oxalobacteraceae</taxon>
        <taxon>Telluria group</taxon>
        <taxon>Pseudoduganella</taxon>
    </lineage>
</organism>
<evidence type="ECO:0000313" key="2">
    <source>
        <dbReference type="Proteomes" id="UP000431684"/>
    </source>
</evidence>
<dbReference type="AlphaFoldDB" id="A0A6I3XXU2"/>
<dbReference type="EMBL" id="WNWM01000002">
    <property type="protein sequence ID" value="MUI16605.1"/>
    <property type="molecule type" value="Genomic_DNA"/>
</dbReference>
<sequence length="323" mass="35748">MTTVARLLDRLAESGRGLIFLVNLKDTLDSGFDAAPLREVCRELAAAMAGTPDASPTPDELVEDLGGRCVSRGFWRHSTEPLLQPNGAAPWTVLSRVTTYGRFFTSVMDRRPGAPRLAVPAPAELGAGCRSEIRPEDVPAVQDYVDSGRWKDDVDSGKVRFGGHCVWVAPQRELIRRQRHVRKPVPDYYRDIIGLSHLMPGHHLIRLDLDLDAWTGGTRVLRRRPHGACNGGPRFRMTYDGPVCSGNWGRTVNLAVVAQYRNASLNGVPEMVMEPFTVPLAAVTAQYLGEVRSKPETNDGYFLRRMTPEPIDRIVRALAEALS</sequence>
<reference evidence="1 2" key="1">
    <citation type="submission" date="2019-11" db="EMBL/GenBank/DDBJ databases">
        <title>Draft Genome Sequences of Six Type Strains of the Genus Massilia.</title>
        <authorList>
            <person name="Miess H."/>
            <person name="Frediansyah A."/>
            <person name="Goeker M."/>
            <person name="Gross H."/>
        </authorList>
    </citation>
    <scope>NUCLEOTIDE SEQUENCE [LARGE SCALE GENOMIC DNA]</scope>
    <source>
        <strain evidence="1 2">DSM 17513</strain>
    </source>
</reference>
<gene>
    <name evidence="1" type="ORF">GJV26_29720</name>
</gene>
<dbReference type="RefSeq" id="WP_155712146.1">
    <property type="nucleotide sequence ID" value="NZ_BMWU01000026.1"/>
</dbReference>
<protein>
    <submittedName>
        <fullName evidence="1">Uncharacterized protein</fullName>
    </submittedName>
</protein>
<keyword evidence="2" id="KW-1185">Reference proteome</keyword>
<proteinExistence type="predicted"/>
<name>A0A6I3XXU2_9BURK</name>
<dbReference type="Proteomes" id="UP000431684">
    <property type="component" value="Unassembled WGS sequence"/>
</dbReference>
<evidence type="ECO:0000313" key="1">
    <source>
        <dbReference type="EMBL" id="MUI16605.1"/>
    </source>
</evidence>
<accession>A0A6I3XXU2</accession>